<dbReference type="GO" id="GO:0006635">
    <property type="term" value="P:fatty acid beta-oxidation"/>
    <property type="evidence" value="ECO:0007669"/>
    <property type="project" value="TreeGrafter"/>
</dbReference>
<sequence length="281" mass="29407">MGADRRRAGPRPDGTATTLVRLEMLGAVARITLGRPEVLNALSRELAERTMAALEDATGQGARAIVLAGAGRAFSAGADLAGFDELRQKDVASVPAAIGRDMREVLNPLTQAIAESPVPVVCAIQGACAGGSVGVALAADVVLMARSSYLLIPQVAQLGIVPDLGATWWMPRLAGRARALGAMLLGERVGAEQAAAWGLVWACVDDAALADEALRLAERLARTPSAVVRATRELVDAAPEATLVEQLEAERQVQIGFLGTAHFHERVARFLTAPKKDRKGG</sequence>
<dbReference type="GO" id="GO:0016853">
    <property type="term" value="F:isomerase activity"/>
    <property type="evidence" value="ECO:0007669"/>
    <property type="project" value="UniProtKB-KW"/>
</dbReference>
<dbReference type="Proteomes" id="UP000246483">
    <property type="component" value="Unassembled WGS sequence"/>
</dbReference>
<dbReference type="PANTHER" id="PTHR11941:SF133">
    <property type="entry name" value="1,2-EPOXYPHENYLACETYL-COA ISOMERASE"/>
    <property type="match status" value="1"/>
</dbReference>
<evidence type="ECO:0000313" key="1">
    <source>
        <dbReference type="EMBL" id="PWW45971.1"/>
    </source>
</evidence>
<dbReference type="InterPro" id="IPR001753">
    <property type="entry name" value="Enoyl-CoA_hydra/iso"/>
</dbReference>
<accession>A0A317RA57</accession>
<keyword evidence="2" id="KW-1185">Reference proteome</keyword>
<evidence type="ECO:0000313" key="2">
    <source>
        <dbReference type="Proteomes" id="UP000246483"/>
    </source>
</evidence>
<gene>
    <name evidence="1" type="ORF">DFR36_105175</name>
</gene>
<comment type="caution">
    <text evidence="1">The sequence shown here is derived from an EMBL/GenBank/DDBJ whole genome shotgun (WGS) entry which is preliminary data.</text>
</comment>
<dbReference type="Pfam" id="PF00378">
    <property type="entry name" value="ECH_1"/>
    <property type="match status" value="1"/>
</dbReference>
<organism evidence="1 2">
    <name type="scientific">Melaminivora alkalimesophila</name>
    <dbReference type="NCBI Taxonomy" id="1165852"/>
    <lineage>
        <taxon>Bacteria</taxon>
        <taxon>Pseudomonadati</taxon>
        <taxon>Pseudomonadota</taxon>
        <taxon>Betaproteobacteria</taxon>
        <taxon>Burkholderiales</taxon>
        <taxon>Comamonadaceae</taxon>
        <taxon>Melaminivora</taxon>
    </lineage>
</organism>
<name>A0A317RA57_9BURK</name>
<proteinExistence type="predicted"/>
<keyword evidence="1" id="KW-0413">Isomerase</keyword>
<protein>
    <submittedName>
        <fullName evidence="1">2-(1,2-epoxy-1,2-dihydrophenyl)acetyl-CoA isomerase</fullName>
    </submittedName>
</protein>
<dbReference type="SUPFAM" id="SSF52096">
    <property type="entry name" value="ClpP/crotonase"/>
    <property type="match status" value="1"/>
</dbReference>
<dbReference type="Gene3D" id="3.90.226.10">
    <property type="entry name" value="2-enoyl-CoA Hydratase, Chain A, domain 1"/>
    <property type="match status" value="1"/>
</dbReference>
<dbReference type="PANTHER" id="PTHR11941">
    <property type="entry name" value="ENOYL-COA HYDRATASE-RELATED"/>
    <property type="match status" value="1"/>
</dbReference>
<reference evidence="1 2" key="1">
    <citation type="submission" date="2018-05" db="EMBL/GenBank/DDBJ databases">
        <title>Genomic Encyclopedia of Type Strains, Phase IV (KMG-IV): sequencing the most valuable type-strain genomes for metagenomic binning, comparative biology and taxonomic classification.</title>
        <authorList>
            <person name="Goeker M."/>
        </authorList>
    </citation>
    <scope>NUCLEOTIDE SEQUENCE [LARGE SCALE GENOMIC DNA]</scope>
    <source>
        <strain evidence="1 2">DSM 26006</strain>
    </source>
</reference>
<dbReference type="OrthoDB" id="5291143at2"/>
<dbReference type="AlphaFoldDB" id="A0A317RA57"/>
<dbReference type="RefSeq" id="WP_146210370.1">
    <property type="nucleotide sequence ID" value="NZ_QGUB01000005.1"/>
</dbReference>
<dbReference type="CDD" id="cd06558">
    <property type="entry name" value="crotonase-like"/>
    <property type="match status" value="1"/>
</dbReference>
<dbReference type="EMBL" id="QGUB01000005">
    <property type="protein sequence ID" value="PWW45971.1"/>
    <property type="molecule type" value="Genomic_DNA"/>
</dbReference>
<dbReference type="InterPro" id="IPR029045">
    <property type="entry name" value="ClpP/crotonase-like_dom_sf"/>
</dbReference>